<comment type="catalytic activity">
    <reaction evidence="2">
        <text>2 GTP = 3',3'-c-di-GMP + 2 diphosphate</text>
        <dbReference type="Rhea" id="RHEA:24898"/>
        <dbReference type="ChEBI" id="CHEBI:33019"/>
        <dbReference type="ChEBI" id="CHEBI:37565"/>
        <dbReference type="ChEBI" id="CHEBI:58805"/>
        <dbReference type="EC" id="2.7.7.65"/>
    </reaction>
</comment>
<dbReference type="CDD" id="cd12915">
    <property type="entry name" value="PDC2_DGC_like"/>
    <property type="match status" value="1"/>
</dbReference>
<dbReference type="Pfam" id="PF00990">
    <property type="entry name" value="GGDEF"/>
    <property type="match status" value="1"/>
</dbReference>
<dbReference type="InterPro" id="IPR050469">
    <property type="entry name" value="Diguanylate_Cyclase"/>
</dbReference>
<organism evidence="5 6">
    <name type="scientific">Ancylobacter novellus</name>
    <name type="common">Thiobacillus novellus</name>
    <dbReference type="NCBI Taxonomy" id="921"/>
    <lineage>
        <taxon>Bacteria</taxon>
        <taxon>Pseudomonadati</taxon>
        <taxon>Pseudomonadota</taxon>
        <taxon>Alphaproteobacteria</taxon>
        <taxon>Hyphomicrobiales</taxon>
        <taxon>Xanthobacteraceae</taxon>
        <taxon>Ancylobacter</taxon>
    </lineage>
</organism>
<evidence type="ECO:0000256" key="2">
    <source>
        <dbReference type="ARBA" id="ARBA00034247"/>
    </source>
</evidence>
<name>A0A2W5R447_ANCNO</name>
<feature type="transmembrane region" description="Helical" evidence="3">
    <location>
        <begin position="62"/>
        <end position="81"/>
    </location>
</feature>
<evidence type="ECO:0000313" key="5">
    <source>
        <dbReference type="EMBL" id="PZQ83489.1"/>
    </source>
</evidence>
<sequence length="282" mass="30282">MDVSESSNFQRIRAESTGTFAAIASIDKVARLYSFTAVPGSDLIVNVGLSTQPILSPWRSRALIIGPVAVLLCGALVVFAVKLGKELRRRALAEAELAQLATTDGLTGLANRRRFDEVLEREWRRSVRTGTPLSLMVLDADHFKRVNDRYGHAIGDEMLKALAAAVNRCARRPGDLPARIGGEEFSVILPDTAEEGALFLAEKLRSELASSSIPLATGAIPACTVSIGVSTSHAEAESAIALCEAADRAVYIAKRAGRDRVEYVPISRQSIPLSFTPDLPGE</sequence>
<dbReference type="PANTHER" id="PTHR45138:SF9">
    <property type="entry name" value="DIGUANYLATE CYCLASE DGCM-RELATED"/>
    <property type="match status" value="1"/>
</dbReference>
<dbReference type="SMART" id="SM00267">
    <property type="entry name" value="GGDEF"/>
    <property type="match status" value="1"/>
</dbReference>
<dbReference type="GO" id="GO:0052621">
    <property type="term" value="F:diguanylate cyclase activity"/>
    <property type="evidence" value="ECO:0007669"/>
    <property type="project" value="UniProtKB-EC"/>
</dbReference>
<dbReference type="SUPFAM" id="SSF55073">
    <property type="entry name" value="Nucleotide cyclase"/>
    <property type="match status" value="1"/>
</dbReference>
<evidence type="ECO:0000313" key="6">
    <source>
        <dbReference type="Proteomes" id="UP000248887"/>
    </source>
</evidence>
<keyword evidence="3" id="KW-0472">Membrane</keyword>
<evidence type="ECO:0000259" key="4">
    <source>
        <dbReference type="PROSITE" id="PS50887"/>
    </source>
</evidence>
<dbReference type="FunFam" id="3.30.70.270:FF:000001">
    <property type="entry name" value="Diguanylate cyclase domain protein"/>
    <property type="match status" value="1"/>
</dbReference>
<dbReference type="AlphaFoldDB" id="A0A2W5R447"/>
<proteinExistence type="predicted"/>
<dbReference type="InterPro" id="IPR029787">
    <property type="entry name" value="Nucleotide_cyclase"/>
</dbReference>
<dbReference type="InterPro" id="IPR000160">
    <property type="entry name" value="GGDEF_dom"/>
</dbReference>
<keyword evidence="3" id="KW-0812">Transmembrane</keyword>
<keyword evidence="3" id="KW-1133">Transmembrane helix</keyword>
<comment type="caution">
    <text evidence="5">The sequence shown here is derived from an EMBL/GenBank/DDBJ whole genome shotgun (WGS) entry which is preliminary data.</text>
</comment>
<dbReference type="EMBL" id="QFQD01000018">
    <property type="protein sequence ID" value="PZQ83489.1"/>
    <property type="molecule type" value="Genomic_DNA"/>
</dbReference>
<dbReference type="InterPro" id="IPR043128">
    <property type="entry name" value="Rev_trsase/Diguanyl_cyclase"/>
</dbReference>
<dbReference type="CDD" id="cd01949">
    <property type="entry name" value="GGDEF"/>
    <property type="match status" value="1"/>
</dbReference>
<dbReference type="GO" id="GO:0005886">
    <property type="term" value="C:plasma membrane"/>
    <property type="evidence" value="ECO:0007669"/>
    <property type="project" value="TreeGrafter"/>
</dbReference>
<accession>A0A2W5R447</accession>
<dbReference type="Proteomes" id="UP000248887">
    <property type="component" value="Unassembled WGS sequence"/>
</dbReference>
<feature type="domain" description="GGDEF" evidence="4">
    <location>
        <begin position="131"/>
        <end position="266"/>
    </location>
</feature>
<dbReference type="GO" id="GO:0043709">
    <property type="term" value="P:cell adhesion involved in single-species biofilm formation"/>
    <property type="evidence" value="ECO:0007669"/>
    <property type="project" value="TreeGrafter"/>
</dbReference>
<dbReference type="EC" id="2.7.7.65" evidence="1"/>
<gene>
    <name evidence="5" type="ORF">DI549_07730</name>
</gene>
<evidence type="ECO:0000256" key="3">
    <source>
        <dbReference type="SAM" id="Phobius"/>
    </source>
</evidence>
<reference evidence="5 6" key="1">
    <citation type="submission" date="2017-08" db="EMBL/GenBank/DDBJ databases">
        <title>Infants hospitalized years apart are colonized by the same room-sourced microbial strains.</title>
        <authorList>
            <person name="Brooks B."/>
            <person name="Olm M.R."/>
            <person name="Firek B.A."/>
            <person name="Baker R."/>
            <person name="Thomas B.C."/>
            <person name="Morowitz M.J."/>
            <person name="Banfield J.F."/>
        </authorList>
    </citation>
    <scope>NUCLEOTIDE SEQUENCE [LARGE SCALE GENOMIC DNA]</scope>
    <source>
        <strain evidence="5">S2_005_001_R2_27</strain>
    </source>
</reference>
<dbReference type="GO" id="GO:1902201">
    <property type="term" value="P:negative regulation of bacterial-type flagellum-dependent cell motility"/>
    <property type="evidence" value="ECO:0007669"/>
    <property type="project" value="TreeGrafter"/>
</dbReference>
<dbReference type="Gene3D" id="3.30.450.20">
    <property type="entry name" value="PAS domain"/>
    <property type="match status" value="1"/>
</dbReference>
<dbReference type="PANTHER" id="PTHR45138">
    <property type="entry name" value="REGULATORY COMPONENTS OF SENSORY TRANSDUCTION SYSTEM"/>
    <property type="match status" value="1"/>
</dbReference>
<dbReference type="Gene3D" id="3.30.70.270">
    <property type="match status" value="1"/>
</dbReference>
<evidence type="ECO:0000256" key="1">
    <source>
        <dbReference type="ARBA" id="ARBA00012528"/>
    </source>
</evidence>
<dbReference type="PROSITE" id="PS50887">
    <property type="entry name" value="GGDEF"/>
    <property type="match status" value="1"/>
</dbReference>
<protein>
    <recommendedName>
        <fullName evidence="1">diguanylate cyclase</fullName>
        <ecNumber evidence="1">2.7.7.65</ecNumber>
    </recommendedName>
</protein>
<dbReference type="NCBIfam" id="TIGR00254">
    <property type="entry name" value="GGDEF"/>
    <property type="match status" value="1"/>
</dbReference>